<organism evidence="1">
    <name type="scientific">gut metagenome</name>
    <dbReference type="NCBI Taxonomy" id="749906"/>
    <lineage>
        <taxon>unclassified sequences</taxon>
        <taxon>metagenomes</taxon>
        <taxon>organismal metagenomes</taxon>
    </lineage>
</organism>
<comment type="caution">
    <text evidence="1">The sequence shown here is derived from an EMBL/GenBank/DDBJ whole genome shotgun (WGS) entry which is preliminary data.</text>
</comment>
<dbReference type="EMBL" id="AMCI01004265">
    <property type="protein sequence ID" value="EJW98442.1"/>
    <property type="molecule type" value="Genomic_DNA"/>
</dbReference>
<dbReference type="AlphaFoldDB" id="J9G9I5"/>
<name>J9G9I5_9ZZZZ</name>
<proteinExistence type="predicted"/>
<evidence type="ECO:0000313" key="1">
    <source>
        <dbReference type="EMBL" id="EJW98442.1"/>
    </source>
</evidence>
<protein>
    <submittedName>
        <fullName evidence="1">Uncharacterized protein</fullName>
    </submittedName>
</protein>
<reference evidence="1" key="1">
    <citation type="journal article" date="2012" name="PLoS ONE">
        <title>Gene sets for utilization of primary and secondary nutrition supplies in the distal gut of endangered iberian lynx.</title>
        <authorList>
            <person name="Alcaide M."/>
            <person name="Messina E."/>
            <person name="Richter M."/>
            <person name="Bargiela R."/>
            <person name="Peplies J."/>
            <person name="Huws S.A."/>
            <person name="Newbold C.J."/>
            <person name="Golyshin P.N."/>
            <person name="Simon M.A."/>
            <person name="Lopez G."/>
            <person name="Yakimov M.M."/>
            <person name="Ferrer M."/>
        </authorList>
    </citation>
    <scope>NUCLEOTIDE SEQUENCE</scope>
</reference>
<sequence>MFKYLFINTNNPSQKGSKTVLNFSCESVRKRSTSNKAGKRIFLLQIILHAFPAAYKIPHLSQFFCHLTRWKGTHHIFMILSAFHCPNI</sequence>
<accession>J9G9I5</accession>
<gene>
    <name evidence="1" type="ORF">EVA_13453</name>
</gene>